<evidence type="ECO:0008006" key="3">
    <source>
        <dbReference type="Google" id="ProtNLM"/>
    </source>
</evidence>
<organism evidence="1 2">
    <name type="scientific">Protopolystoma xenopodis</name>
    <dbReference type="NCBI Taxonomy" id="117903"/>
    <lineage>
        <taxon>Eukaryota</taxon>
        <taxon>Metazoa</taxon>
        <taxon>Spiralia</taxon>
        <taxon>Lophotrochozoa</taxon>
        <taxon>Platyhelminthes</taxon>
        <taxon>Monogenea</taxon>
        <taxon>Polyopisthocotylea</taxon>
        <taxon>Polystomatidea</taxon>
        <taxon>Polystomatidae</taxon>
        <taxon>Protopolystoma</taxon>
    </lineage>
</organism>
<gene>
    <name evidence="1" type="ORF">PXEA_LOCUS11071</name>
</gene>
<dbReference type="OrthoDB" id="391817at2759"/>
<dbReference type="InterPro" id="IPR036691">
    <property type="entry name" value="Endo/exonu/phosph_ase_sf"/>
</dbReference>
<dbReference type="AlphaFoldDB" id="A0A448WQI9"/>
<evidence type="ECO:0000313" key="2">
    <source>
        <dbReference type="Proteomes" id="UP000784294"/>
    </source>
</evidence>
<name>A0A448WQI9_9PLAT</name>
<comment type="caution">
    <text evidence="1">The sequence shown here is derived from an EMBL/GenBank/DDBJ whole genome shotgun (WGS) entry which is preliminary data.</text>
</comment>
<evidence type="ECO:0000313" key="1">
    <source>
        <dbReference type="EMBL" id="VEL17631.1"/>
    </source>
</evidence>
<dbReference type="SUPFAM" id="SSF56219">
    <property type="entry name" value="DNase I-like"/>
    <property type="match status" value="1"/>
</dbReference>
<accession>A0A448WQI9</accession>
<reference evidence="1" key="1">
    <citation type="submission" date="2018-11" db="EMBL/GenBank/DDBJ databases">
        <authorList>
            <consortium name="Pathogen Informatics"/>
        </authorList>
    </citation>
    <scope>NUCLEOTIDE SEQUENCE</scope>
</reference>
<dbReference type="EMBL" id="CAAALY010033490">
    <property type="protein sequence ID" value="VEL17631.1"/>
    <property type="molecule type" value="Genomic_DNA"/>
</dbReference>
<proteinExistence type="predicted"/>
<dbReference type="Proteomes" id="UP000784294">
    <property type="component" value="Unassembled WGS sequence"/>
</dbReference>
<protein>
    <recommendedName>
        <fullName evidence="3">Endonuclease/exonuclease/phosphatase domain-containing protein</fullName>
    </recommendedName>
</protein>
<keyword evidence="2" id="KW-1185">Reference proteome</keyword>
<dbReference type="Gene3D" id="3.60.10.10">
    <property type="entry name" value="Endonuclease/exonuclease/phosphatase"/>
    <property type="match status" value="1"/>
</dbReference>
<sequence length="332" mass="37171">MSTTSNVGMIISNDVVDYDAGETSGNVPRPRSDFRNDYAYNELRTRLSFPNSESAFTCWNTRTGARQTNYGTRIDYILIDPYLAQLISSCLPVGSSPIFDGHYAVENEDHGSIPHPPRKASSSWWTTIMPSVHGSDHCPVWVRIPIALDFNHSLPNSSQTGLPDFDGKLAVVSQPLPILCTSYLPQCQGAHRQTSLSCFVSTKGSTFLNSPSQQHMPTMNQSLDANQCSTLFNRPKSTSQIGLETALKDVNKSENLKPCNKFQSRRHVSTTKQTKLPLIRCKVFPTSVRSYNPSTFGFTNCSTSITRIFHNYFPQLRFIKRALECLLCLENR</sequence>